<reference evidence="7" key="1">
    <citation type="journal article" date="2019" name="Front. Microbiol.">
        <title>An Overview of Genes From Cyberlindnera americana, a Symbiont Yeast Isolated From the Gut of the Bark Beetle Dendroctonus rhizophagus (Curculionidae: Scolytinae), Involved in the Detoxification Process Using Genome and Transcriptome Data.</title>
        <authorList>
            <person name="Soto-Robles L.V."/>
            <person name="Torres-Banda V."/>
            <person name="Rivera-Orduna F.N."/>
            <person name="Curiel-Quesada E."/>
            <person name="Hidalgo-Lara M.E."/>
            <person name="Zuniga G."/>
        </authorList>
    </citation>
    <scope>NUCLEOTIDE SEQUENCE</scope>
    <source>
        <strain evidence="7">ChDrAdgY46</strain>
    </source>
</reference>
<organism evidence="7">
    <name type="scientific">Cyberlindnera americana</name>
    <dbReference type="NCBI Taxonomy" id="36016"/>
    <lineage>
        <taxon>Eukaryota</taxon>
        <taxon>Fungi</taxon>
        <taxon>Dikarya</taxon>
        <taxon>Ascomycota</taxon>
        <taxon>Saccharomycotina</taxon>
        <taxon>Saccharomycetes</taxon>
        <taxon>Phaffomycetales</taxon>
        <taxon>Phaffomycetaceae</taxon>
        <taxon>Cyberlindnera</taxon>
    </lineage>
</organism>
<evidence type="ECO:0000256" key="4">
    <source>
        <dbReference type="ARBA" id="ARBA00022989"/>
    </source>
</evidence>
<dbReference type="PANTHER" id="PTHR43791">
    <property type="entry name" value="PERMEASE-RELATED"/>
    <property type="match status" value="1"/>
</dbReference>
<evidence type="ECO:0000256" key="3">
    <source>
        <dbReference type="ARBA" id="ARBA00022692"/>
    </source>
</evidence>
<evidence type="ECO:0000256" key="5">
    <source>
        <dbReference type="ARBA" id="ARBA00023136"/>
    </source>
</evidence>
<feature type="transmembrane region" description="Helical" evidence="6">
    <location>
        <begin position="261"/>
        <end position="281"/>
    </location>
</feature>
<accession>A0A5P8N9A9</accession>
<dbReference type="PANTHER" id="PTHR43791:SF65">
    <property type="entry name" value="MAJOR FACILITATOR SUPERFAMILY (MFS) PROFILE DOMAIN-CONTAINING PROTEIN-RELATED"/>
    <property type="match status" value="1"/>
</dbReference>
<evidence type="ECO:0000313" key="7">
    <source>
        <dbReference type="EMBL" id="QFR37087.1"/>
    </source>
</evidence>
<evidence type="ECO:0000256" key="1">
    <source>
        <dbReference type="ARBA" id="ARBA00004141"/>
    </source>
</evidence>
<keyword evidence="2" id="KW-0813">Transport</keyword>
<dbReference type="Gene3D" id="1.20.1250.20">
    <property type="entry name" value="MFS general substrate transporter like domains"/>
    <property type="match status" value="2"/>
</dbReference>
<dbReference type="EMBL" id="MK890582">
    <property type="protein sequence ID" value="QFR37087.1"/>
    <property type="molecule type" value="Genomic_DNA"/>
</dbReference>
<keyword evidence="3 6" id="KW-0812">Transmembrane</keyword>
<feature type="transmembrane region" description="Helical" evidence="6">
    <location>
        <begin position="196"/>
        <end position="215"/>
    </location>
</feature>
<feature type="transmembrane region" description="Helical" evidence="6">
    <location>
        <begin position="435"/>
        <end position="455"/>
    </location>
</feature>
<feature type="transmembrane region" description="Helical" evidence="6">
    <location>
        <begin position="499"/>
        <end position="520"/>
    </location>
</feature>
<dbReference type="AlphaFoldDB" id="A0A5P8N9A9"/>
<gene>
    <name evidence="7" type="ORF">g1927</name>
</gene>
<keyword evidence="4 6" id="KW-1133">Transmembrane helix</keyword>
<feature type="transmembrane region" description="Helical" evidence="6">
    <location>
        <begin position="404"/>
        <end position="423"/>
    </location>
</feature>
<dbReference type="Pfam" id="PF07690">
    <property type="entry name" value="MFS_1"/>
    <property type="match status" value="1"/>
</dbReference>
<protein>
    <submittedName>
        <fullName evidence="7">MFS transporter</fullName>
    </submittedName>
</protein>
<dbReference type="InterPro" id="IPR011701">
    <property type="entry name" value="MFS"/>
</dbReference>
<comment type="subcellular location">
    <subcellularLocation>
        <location evidence="1">Membrane</location>
        <topology evidence="1">Multi-pass membrane protein</topology>
    </subcellularLocation>
</comment>
<feature type="transmembrane region" description="Helical" evidence="6">
    <location>
        <begin position="467"/>
        <end position="487"/>
    </location>
</feature>
<dbReference type="GO" id="GO:0022857">
    <property type="term" value="F:transmembrane transporter activity"/>
    <property type="evidence" value="ECO:0007669"/>
    <property type="project" value="InterPro"/>
</dbReference>
<dbReference type="SUPFAM" id="SSF103473">
    <property type="entry name" value="MFS general substrate transporter"/>
    <property type="match status" value="1"/>
</dbReference>
<feature type="transmembrane region" description="Helical" evidence="6">
    <location>
        <begin position="377"/>
        <end position="397"/>
    </location>
</feature>
<keyword evidence="5 6" id="KW-0472">Membrane</keyword>
<feature type="transmembrane region" description="Helical" evidence="6">
    <location>
        <begin position="227"/>
        <end position="249"/>
    </location>
</feature>
<dbReference type="GO" id="GO:0016020">
    <property type="term" value="C:membrane"/>
    <property type="evidence" value="ECO:0007669"/>
    <property type="project" value="UniProtKB-SubCell"/>
</dbReference>
<dbReference type="FunFam" id="1.20.1250.20:FF:000106">
    <property type="entry name" value="MFS transporter, putative"/>
    <property type="match status" value="1"/>
</dbReference>
<sequence>MSIKDWFSPKNAGEFKDTDGTNTKSSLYGKSSANTNVRDLESLSSDSTANEHIFNDPKVADYYRRVYEASNYECREKFDPEYTWTEEEERKVVWKCDWRVTFWAYIMFSALDFDRANISQALSDDMLGDLGLTTNDYNLGNTLFLVCFLGSELPSQLISKKIGAERWIPMQLTLWSAISLSQAAITNRTGFLITRALIGLFQGGFICDTCLWMSYFYTAKELPFRFALFYIANPLTDVLSALLGAGLLQIKTSVLPHGWQWLFLIEGAFTLLVGLASFFMMPASAVDTKTWFRPRGWFTDHEEKIVVNRVLRDDPSKGDLNNHAPVSLKELFRSLTDIDMLPIYLIRLFADLRCAPVKNYLTLTLKQLGFSTFHTNLLTIPQSVLTIFQMLFFSWVAERFQQRALTMALTTVWTFSFLVPLRYWSGSQVDIWPTYAILTLLLSYCPSWPITISWCSSNSNSVRSRAVSAALVNMFSQSASIIGSNIYRADDKPLYHRGNTQLIAINVAGIVICIFARYYYIWRNKKREAVWEKLTAEEQLEYIETTKDIGNKRLNFRFVY</sequence>
<proteinExistence type="predicted"/>
<name>A0A5P8N9A9_9ASCO</name>
<dbReference type="InterPro" id="IPR036259">
    <property type="entry name" value="MFS_trans_sf"/>
</dbReference>
<evidence type="ECO:0000256" key="2">
    <source>
        <dbReference type="ARBA" id="ARBA00022448"/>
    </source>
</evidence>
<evidence type="ECO:0000256" key="6">
    <source>
        <dbReference type="SAM" id="Phobius"/>
    </source>
</evidence>